<dbReference type="GO" id="GO:0005783">
    <property type="term" value="C:endoplasmic reticulum"/>
    <property type="evidence" value="ECO:0007669"/>
    <property type="project" value="UniProtKB-SubCell"/>
</dbReference>
<dbReference type="InterPro" id="IPR052374">
    <property type="entry name" value="SERAC1"/>
</dbReference>
<comment type="caution">
    <text evidence="7">The sequence shown here is derived from an EMBL/GenBank/DDBJ whole genome shotgun (WGS) entry which is preliminary data.</text>
</comment>
<dbReference type="GO" id="GO:0005739">
    <property type="term" value="C:mitochondrion"/>
    <property type="evidence" value="ECO:0007669"/>
    <property type="project" value="UniProtKB-SubCell"/>
</dbReference>
<dbReference type="SUPFAM" id="SSF53474">
    <property type="entry name" value="alpha/beta-Hydrolases"/>
    <property type="match status" value="1"/>
</dbReference>
<keyword evidence="4" id="KW-0256">Endoplasmic reticulum</keyword>
<sequence>MVQVLPSAFLRPSRNIRGTSFMAQGKNLTFRVQHVPSEFSEYDLTTTLRKSFKGNELDHIHPEVSLVPSYSTDHLTQDALVRFDPQPPSFLEGVAKDRTNMTECQLRIEGAVLSIDKHFHGLTQVSNFSPDENIKLDVVLVTGLDGHAFGSWTSRATGLMWPREFLRDDLAAARVMSYGYNTKLSNNMPHTFDDFCNQLLLNLKLARRNPPALYRPLVLIGHSYGGRVITKAVVKCKIQNGDAYHRALLLSLRTLVFFGTPHRGMETDDIELYLQETFAAESTGEARKNLVAELRCGNPGVERELQDFKDLVGQDLQVQIVSIYERKPSQRLVRTDQRSGMLSSNHAGTPSAWRREGEAYISLTDNSALLGFPAWLETRIPSDSNHSNMTKFDHKDLTYQLLVEELRKVPQGFVSDAFPWVINNPEASSQRSSNWRELLKLVSSVVGACDQSSSNLSEAADQVRKILAESQILIELAEAFTCRAILEGKRAQALEVRFVMADEGLHMRSALQVVKSRFAVRSMSSSSPEPMLNGLHDLATHALRLNSKLESLLGAEPFPLYSTAAMSLGHHHQEAVNSLISMKLLSEGEGCRSLGIPEESEIKWIPFHSLYFPAEPAVETHRAEGNWLQRILQSLTAPESSGLRLKPRRFGALKTKTGFQNVMVEFRPYPQQDSAGSELHALRRRAFTSIAQMVLCSRQGPVKFPSVPLLYISEMESSQTPCFLFVYAAEQLFGLDEALHSFVTPSVKERIWLALCYAKAIAALHAANICHGLVNPFNLYLQAPKSSMAPADGKKSRLEVHQAAPMLAGFDISRSVFGCSDLIDVEDQDWRVYLHVDRLRQGYDKDLQNPKHDVFSLGMVLTVIGLWTAFTSFKKYQGCETDRQRQEFSAKLRKQFQGNGSSNTMPSEYRDIISYCLGRHTTLPGESVDIDEEPLLSLSEVPKASRAVNALMKVYERLS</sequence>
<dbReference type="HOGENOM" id="CLU_307967_0_0_1"/>
<evidence type="ECO:0000256" key="5">
    <source>
        <dbReference type="ARBA" id="ARBA00023128"/>
    </source>
</evidence>
<evidence type="ECO:0000313" key="8">
    <source>
        <dbReference type="Proteomes" id="UP000007129"/>
    </source>
</evidence>
<accession>K2T0Z3</accession>
<dbReference type="eggNOG" id="KOG4177">
    <property type="taxonomic scope" value="Eukaryota"/>
</dbReference>
<proteinExistence type="predicted"/>
<dbReference type="Gene3D" id="1.10.510.10">
    <property type="entry name" value="Transferase(Phosphotransferase) domain 1"/>
    <property type="match status" value="1"/>
</dbReference>
<evidence type="ECO:0000256" key="3">
    <source>
        <dbReference type="ARBA" id="ARBA00004370"/>
    </source>
</evidence>
<dbReference type="InterPro" id="IPR029058">
    <property type="entry name" value="AB_hydrolase_fold"/>
</dbReference>
<name>K2T0Z3_MACPH</name>
<evidence type="ECO:0000256" key="2">
    <source>
        <dbReference type="ARBA" id="ARBA00004240"/>
    </source>
</evidence>
<dbReference type="VEuPathDB" id="FungiDB:MPH_00038"/>
<dbReference type="Proteomes" id="UP000007129">
    <property type="component" value="Unassembled WGS sequence"/>
</dbReference>
<dbReference type="OrthoDB" id="1658288at2759"/>
<evidence type="ECO:0000256" key="4">
    <source>
        <dbReference type="ARBA" id="ARBA00022824"/>
    </source>
</evidence>
<evidence type="ECO:0000256" key="1">
    <source>
        <dbReference type="ARBA" id="ARBA00004173"/>
    </source>
</evidence>
<evidence type="ECO:0000313" key="7">
    <source>
        <dbReference type="EMBL" id="EKG22570.1"/>
    </source>
</evidence>
<evidence type="ECO:0000256" key="6">
    <source>
        <dbReference type="ARBA" id="ARBA00023136"/>
    </source>
</evidence>
<keyword evidence="6" id="KW-0472">Membrane</keyword>
<protein>
    <recommendedName>
        <fullName evidence="9">Protein kinase domain-containing protein</fullName>
    </recommendedName>
</protein>
<dbReference type="Gene3D" id="3.40.50.1820">
    <property type="entry name" value="alpha/beta hydrolase"/>
    <property type="match status" value="1"/>
</dbReference>
<evidence type="ECO:0008006" key="9">
    <source>
        <dbReference type="Google" id="ProtNLM"/>
    </source>
</evidence>
<keyword evidence="5" id="KW-0496">Mitochondrion</keyword>
<comment type="subcellular location">
    <subcellularLocation>
        <location evidence="2">Endoplasmic reticulum</location>
    </subcellularLocation>
    <subcellularLocation>
        <location evidence="3">Membrane</location>
    </subcellularLocation>
    <subcellularLocation>
        <location evidence="1">Mitochondrion</location>
    </subcellularLocation>
</comment>
<dbReference type="AlphaFoldDB" id="K2T0Z3"/>
<dbReference type="GO" id="GO:0016020">
    <property type="term" value="C:membrane"/>
    <property type="evidence" value="ECO:0007669"/>
    <property type="project" value="UniProtKB-SubCell"/>
</dbReference>
<dbReference type="InParanoid" id="K2T0Z3"/>
<dbReference type="PANTHER" id="PTHR48182:SF2">
    <property type="entry name" value="PROTEIN SERAC1"/>
    <property type="match status" value="1"/>
</dbReference>
<reference evidence="7 8" key="1">
    <citation type="journal article" date="2012" name="BMC Genomics">
        <title>Tools to kill: Genome of one of the most destructive plant pathogenic fungi Macrophomina phaseolina.</title>
        <authorList>
            <person name="Islam M.S."/>
            <person name="Haque M.S."/>
            <person name="Islam M.M."/>
            <person name="Emdad E.M."/>
            <person name="Halim A."/>
            <person name="Hossen Q.M.M."/>
            <person name="Hossain M.Z."/>
            <person name="Ahmed B."/>
            <person name="Rahim S."/>
            <person name="Rahman M.S."/>
            <person name="Alam M.M."/>
            <person name="Hou S."/>
            <person name="Wan X."/>
            <person name="Saito J.A."/>
            <person name="Alam M."/>
        </authorList>
    </citation>
    <scope>NUCLEOTIDE SEQUENCE [LARGE SCALE GENOMIC DNA]</scope>
    <source>
        <strain evidence="7 8">MS6</strain>
    </source>
</reference>
<organism evidence="7 8">
    <name type="scientific">Macrophomina phaseolina (strain MS6)</name>
    <name type="common">Charcoal rot fungus</name>
    <dbReference type="NCBI Taxonomy" id="1126212"/>
    <lineage>
        <taxon>Eukaryota</taxon>
        <taxon>Fungi</taxon>
        <taxon>Dikarya</taxon>
        <taxon>Ascomycota</taxon>
        <taxon>Pezizomycotina</taxon>
        <taxon>Dothideomycetes</taxon>
        <taxon>Dothideomycetes incertae sedis</taxon>
        <taxon>Botryosphaeriales</taxon>
        <taxon>Botryosphaeriaceae</taxon>
        <taxon>Macrophomina</taxon>
    </lineage>
</organism>
<dbReference type="SUPFAM" id="SSF56112">
    <property type="entry name" value="Protein kinase-like (PK-like)"/>
    <property type="match status" value="1"/>
</dbReference>
<gene>
    <name evidence="7" type="ORF">MPH_00038</name>
</gene>
<dbReference type="InterPro" id="IPR011009">
    <property type="entry name" value="Kinase-like_dom_sf"/>
</dbReference>
<dbReference type="PANTHER" id="PTHR48182">
    <property type="entry name" value="PROTEIN SERAC1"/>
    <property type="match status" value="1"/>
</dbReference>
<dbReference type="EMBL" id="AHHD01000006">
    <property type="protein sequence ID" value="EKG22570.1"/>
    <property type="molecule type" value="Genomic_DNA"/>
</dbReference>